<dbReference type="Proteomes" id="UP000198414">
    <property type="component" value="Unassembled WGS sequence"/>
</dbReference>
<evidence type="ECO:0000259" key="2">
    <source>
        <dbReference type="Pfam" id="PF13439"/>
    </source>
</evidence>
<name>A0A1Z5IZ66_9LACO</name>
<dbReference type="InterPro" id="IPR001296">
    <property type="entry name" value="Glyco_trans_1"/>
</dbReference>
<dbReference type="EMBL" id="BCMI01000030">
    <property type="protein sequence ID" value="GAX06926.1"/>
    <property type="molecule type" value="Genomic_DNA"/>
</dbReference>
<dbReference type="GO" id="GO:0016757">
    <property type="term" value="F:glycosyltransferase activity"/>
    <property type="evidence" value="ECO:0007669"/>
    <property type="project" value="InterPro"/>
</dbReference>
<protein>
    <submittedName>
        <fullName evidence="3">Glycosyl transferase</fullName>
    </submittedName>
</protein>
<dbReference type="AlphaFoldDB" id="A0A1Z5IZ66"/>
<dbReference type="OrthoDB" id="9806653at2"/>
<feature type="domain" description="Glycosyl transferase family 1" evidence="1">
    <location>
        <begin position="182"/>
        <end position="313"/>
    </location>
</feature>
<dbReference type="InterPro" id="IPR028098">
    <property type="entry name" value="Glyco_trans_4-like_N"/>
</dbReference>
<dbReference type="InterPro" id="IPR050194">
    <property type="entry name" value="Glycosyltransferase_grp1"/>
</dbReference>
<dbReference type="PANTHER" id="PTHR45947:SF3">
    <property type="entry name" value="SULFOQUINOVOSYL TRANSFERASE SQD2"/>
    <property type="match status" value="1"/>
</dbReference>
<dbReference type="Pfam" id="PF13439">
    <property type="entry name" value="Glyco_transf_4"/>
    <property type="match status" value="1"/>
</dbReference>
<dbReference type="RefSeq" id="WP_089121846.1">
    <property type="nucleotide sequence ID" value="NZ_BCMI01000030.1"/>
</dbReference>
<organism evidence="3 4">
    <name type="scientific">Secundilactobacillus pentosiphilus</name>
    <dbReference type="NCBI Taxonomy" id="1714682"/>
    <lineage>
        <taxon>Bacteria</taxon>
        <taxon>Bacillati</taxon>
        <taxon>Bacillota</taxon>
        <taxon>Bacilli</taxon>
        <taxon>Lactobacillales</taxon>
        <taxon>Lactobacillaceae</taxon>
        <taxon>Secundilactobacillus</taxon>
    </lineage>
</organism>
<dbReference type="Pfam" id="PF00534">
    <property type="entry name" value="Glycos_transf_1"/>
    <property type="match status" value="1"/>
</dbReference>
<keyword evidence="3" id="KW-0808">Transferase</keyword>
<proteinExistence type="predicted"/>
<evidence type="ECO:0000313" key="4">
    <source>
        <dbReference type="Proteomes" id="UP000198414"/>
    </source>
</evidence>
<feature type="domain" description="Glycosyltransferase subfamily 4-like N-terminal" evidence="2">
    <location>
        <begin position="14"/>
        <end position="173"/>
    </location>
</feature>
<evidence type="ECO:0000259" key="1">
    <source>
        <dbReference type="Pfam" id="PF00534"/>
    </source>
</evidence>
<comment type="caution">
    <text evidence="3">The sequence shown here is derived from an EMBL/GenBank/DDBJ whole genome shotgun (WGS) entry which is preliminary data.</text>
</comment>
<sequence>MIKIAFVTNYITNNGPSNVILDIIRNLDKEQYSVSLITLFKGNDERIVADLRNNGVQIFTCKTLSRVKCLLGQDREFQELVKREGFDIIHSHGIIPDILSSRVKTSVRKVTTLHNNMFEDYVQTYGKVKAKIFIKMHIDALKKMDCRVGCSKSVYQVMRKYLKNVIFIRNGIKPKIAKHTVTRKELDIPEDAVVFVFSGGLSFRKNVQFLTQNFVQYHNKDEYLLLLGDGPEREACEQMVDDHVKLLGFQDDPAAYYNISNIYASASRSEGFSISVLEALSCGLGLFLSDIPSHREVVGMGEDLYLGENFSIQNDGRSFNTAMGELRKNFNRVDKEAIKDFQLKKLSDKAMTAKYDKEYNKFLKAGD</sequence>
<evidence type="ECO:0000313" key="3">
    <source>
        <dbReference type="EMBL" id="GAX06926.1"/>
    </source>
</evidence>
<dbReference type="Gene3D" id="3.40.50.2000">
    <property type="entry name" value="Glycogen Phosphorylase B"/>
    <property type="match status" value="2"/>
</dbReference>
<reference evidence="3 4" key="1">
    <citation type="submission" date="2015-11" db="EMBL/GenBank/DDBJ databases">
        <title>Draft genome sequences of new species of the genus Lactobacillus isolated from orchardgrass silage.</title>
        <authorList>
            <person name="Tohno M."/>
            <person name="Tanizawa Y."/>
            <person name="Arita M."/>
        </authorList>
    </citation>
    <scope>NUCLEOTIDE SEQUENCE [LARGE SCALE GENOMIC DNA]</scope>
    <source>
        <strain evidence="3 4">IWT25</strain>
    </source>
</reference>
<dbReference type="SUPFAM" id="SSF53756">
    <property type="entry name" value="UDP-Glycosyltransferase/glycogen phosphorylase"/>
    <property type="match status" value="1"/>
</dbReference>
<gene>
    <name evidence="3" type="ORF">IWT25_02274</name>
</gene>
<accession>A0A1Z5IZ66</accession>
<dbReference type="PANTHER" id="PTHR45947">
    <property type="entry name" value="SULFOQUINOVOSYL TRANSFERASE SQD2"/>
    <property type="match status" value="1"/>
</dbReference>